<evidence type="ECO:0000256" key="3">
    <source>
        <dbReference type="SAM" id="MobiDB-lite"/>
    </source>
</evidence>
<dbReference type="Gene3D" id="2.70.70.10">
    <property type="entry name" value="Glucose Permease (Domain IIA)"/>
    <property type="match status" value="1"/>
</dbReference>
<keyword evidence="5" id="KW-0378">Hydrolase</keyword>
<dbReference type="SUPFAM" id="SSF51261">
    <property type="entry name" value="Duplicated hybrid motif"/>
    <property type="match status" value="1"/>
</dbReference>
<dbReference type="GO" id="GO:0016787">
    <property type="term" value="F:hydrolase activity"/>
    <property type="evidence" value="ECO:0007669"/>
    <property type="project" value="UniProtKB-KW"/>
</dbReference>
<proteinExistence type="predicted"/>
<evidence type="ECO:0000256" key="1">
    <source>
        <dbReference type="ARBA" id="ARBA00022729"/>
    </source>
</evidence>
<feature type="non-terminal residue" evidence="5">
    <location>
        <position position="1"/>
    </location>
</feature>
<dbReference type="InterPro" id="IPR050570">
    <property type="entry name" value="Cell_wall_metabolism_enzyme"/>
</dbReference>
<evidence type="ECO:0000256" key="2">
    <source>
        <dbReference type="SAM" id="Coils"/>
    </source>
</evidence>
<evidence type="ECO:0000313" key="5">
    <source>
        <dbReference type="EMBL" id="MFC3690559.1"/>
    </source>
</evidence>
<feature type="compositionally biased region" description="Low complexity" evidence="3">
    <location>
        <begin position="169"/>
        <end position="179"/>
    </location>
</feature>
<dbReference type="EC" id="3.4.24.-" evidence="5"/>
<evidence type="ECO:0000259" key="4">
    <source>
        <dbReference type="Pfam" id="PF01551"/>
    </source>
</evidence>
<dbReference type="RefSeq" id="WP_340293104.1">
    <property type="nucleotide sequence ID" value="NZ_JBBEOI010000095.1"/>
</dbReference>
<dbReference type="PANTHER" id="PTHR21666">
    <property type="entry name" value="PEPTIDASE-RELATED"/>
    <property type="match status" value="1"/>
</dbReference>
<feature type="domain" description="M23ase beta-sheet core" evidence="4">
    <location>
        <begin position="229"/>
        <end position="322"/>
    </location>
</feature>
<feature type="region of interest" description="Disordered" evidence="3">
    <location>
        <begin position="169"/>
        <end position="206"/>
    </location>
</feature>
<evidence type="ECO:0000313" key="6">
    <source>
        <dbReference type="Proteomes" id="UP001595685"/>
    </source>
</evidence>
<dbReference type="InterPro" id="IPR016047">
    <property type="entry name" value="M23ase_b-sheet_dom"/>
</dbReference>
<dbReference type="InterPro" id="IPR011055">
    <property type="entry name" value="Dup_hybrid_motif"/>
</dbReference>
<gene>
    <name evidence="5" type="ORF">ACFOLH_19610</name>
</gene>
<dbReference type="PANTHER" id="PTHR21666:SF289">
    <property type="entry name" value="L-ALA--D-GLU ENDOPEPTIDASE"/>
    <property type="match status" value="1"/>
</dbReference>
<dbReference type="Proteomes" id="UP001595685">
    <property type="component" value="Unassembled WGS sequence"/>
</dbReference>
<reference evidence="6" key="1">
    <citation type="journal article" date="2019" name="Int. J. Syst. Evol. Microbiol.">
        <title>The Global Catalogue of Microorganisms (GCM) 10K type strain sequencing project: providing services to taxonomists for standard genome sequencing and annotation.</title>
        <authorList>
            <consortium name="The Broad Institute Genomics Platform"/>
            <consortium name="The Broad Institute Genome Sequencing Center for Infectious Disease"/>
            <person name="Wu L."/>
            <person name="Ma J."/>
        </authorList>
    </citation>
    <scope>NUCLEOTIDE SEQUENCE [LARGE SCALE GENOMIC DNA]</scope>
    <source>
        <strain evidence="6">NCAIM B.02333</strain>
    </source>
</reference>
<keyword evidence="6" id="KW-1185">Reference proteome</keyword>
<feature type="coiled-coil region" evidence="2">
    <location>
        <begin position="8"/>
        <end position="49"/>
    </location>
</feature>
<dbReference type="Gene3D" id="6.10.250.3150">
    <property type="match status" value="1"/>
</dbReference>
<protein>
    <submittedName>
        <fullName evidence="5">M23 family metallopeptidase</fullName>
        <ecNumber evidence="5">3.4.24.-</ecNumber>
    </submittedName>
</protein>
<keyword evidence="1" id="KW-0732">Signal</keyword>
<comment type="caution">
    <text evidence="5">The sequence shown here is derived from an EMBL/GenBank/DDBJ whole genome shotgun (WGS) entry which is preliminary data.</text>
</comment>
<keyword evidence="2" id="KW-0175">Coiled coil</keyword>
<dbReference type="EMBL" id="JBHRWW010000041">
    <property type="protein sequence ID" value="MFC3690559.1"/>
    <property type="molecule type" value="Genomic_DNA"/>
</dbReference>
<sequence length="326" mass="34374">PAASAADVETAREQVAQLGRDVEAAAAEYAQVEARLTSQRERAAAAEARASSQARLVSDMEAELAALAVETYKRGSVDPGLSLLASGGLDVLTSTSTLTLLTERRSLSLNDVREAQTELDRRRGQEKEQLAEVEALTTDLAERRADIEARLQGAQDLLAAAEAEEQARLAAEGARAQEQASRDARSNEDAAAVPSPAPGGSGRFIRPLQGAVRSPFGWRIHPVYGERRLHKGEDIPSPCGTPVMAAGDGTVVSATWDGSYGNIITVDHGDGTSTAYAHLEGFAVTSGPVSQGEVIAYVGTTGLSTGCHTHFEVREDGEPVDPRGYL</sequence>
<accession>A0ABV7WMD3</accession>
<name>A0ABV7WMD3_9MICO</name>
<organism evidence="5 6">
    <name type="scientific">Aquipuribacter hungaricus</name>
    <dbReference type="NCBI Taxonomy" id="545624"/>
    <lineage>
        <taxon>Bacteria</taxon>
        <taxon>Bacillati</taxon>
        <taxon>Actinomycetota</taxon>
        <taxon>Actinomycetes</taxon>
        <taxon>Micrococcales</taxon>
        <taxon>Intrasporangiaceae</taxon>
        <taxon>Aquipuribacter</taxon>
    </lineage>
</organism>
<dbReference type="Pfam" id="PF01551">
    <property type="entry name" value="Peptidase_M23"/>
    <property type="match status" value="1"/>
</dbReference>
<dbReference type="CDD" id="cd12797">
    <property type="entry name" value="M23_peptidase"/>
    <property type="match status" value="1"/>
</dbReference>